<evidence type="ECO:0000256" key="6">
    <source>
        <dbReference type="SAM" id="Phobius"/>
    </source>
</evidence>
<sequence length="285" mass="30549">MLQDGEGEGIGMFTFSLGKFMADGDTTHSALNVKQRKRNIRVMAFEDLDLTVTRSPRFLCYAVGWLFAMIAFSCMSSQQDGLKGVDSDCGEDGCGFDQYTEFQYLVAVGVLYWILSSFLMIGHLLKKRTTDFQELVTCSAVNLLVFVAFCAGATKCEDDYGKTVCDGATNAQAAVVFTFFLWLAATGSCFFIFKDWREDHYEGMPEAFSDALSAEGGKVGGMGAGFTPPPPVPTVSASTQTYGTTGQPQPGFQSGGGPPPPFAAASNAEAQPFAQQAVLQADSAN</sequence>
<feature type="transmembrane region" description="Helical" evidence="6">
    <location>
        <begin position="102"/>
        <end position="123"/>
    </location>
</feature>
<evidence type="ECO:0000256" key="1">
    <source>
        <dbReference type="ARBA" id="ARBA00004141"/>
    </source>
</evidence>
<dbReference type="AlphaFoldDB" id="A0AAE0F504"/>
<evidence type="ECO:0000256" key="2">
    <source>
        <dbReference type="ARBA" id="ARBA00022692"/>
    </source>
</evidence>
<comment type="subcellular location">
    <subcellularLocation>
        <location evidence="1">Membrane</location>
        <topology evidence="1">Multi-pass membrane protein</topology>
    </subcellularLocation>
</comment>
<dbReference type="EMBL" id="LGRX02025851">
    <property type="protein sequence ID" value="KAK3251754.1"/>
    <property type="molecule type" value="Genomic_DNA"/>
</dbReference>
<feature type="transmembrane region" description="Helical" evidence="6">
    <location>
        <begin position="174"/>
        <end position="193"/>
    </location>
</feature>
<dbReference type="Pfam" id="PF01284">
    <property type="entry name" value="MARVEL"/>
    <property type="match status" value="1"/>
</dbReference>
<feature type="transmembrane region" description="Helical" evidence="6">
    <location>
        <begin position="58"/>
        <end position="78"/>
    </location>
</feature>
<keyword evidence="3 6" id="KW-1133">Transmembrane helix</keyword>
<name>A0AAE0F504_9CHLO</name>
<evidence type="ECO:0000313" key="9">
    <source>
        <dbReference type="Proteomes" id="UP001190700"/>
    </source>
</evidence>
<organism evidence="8 9">
    <name type="scientific">Cymbomonas tetramitiformis</name>
    <dbReference type="NCBI Taxonomy" id="36881"/>
    <lineage>
        <taxon>Eukaryota</taxon>
        <taxon>Viridiplantae</taxon>
        <taxon>Chlorophyta</taxon>
        <taxon>Pyramimonadophyceae</taxon>
        <taxon>Pyramimonadales</taxon>
        <taxon>Pyramimonadaceae</taxon>
        <taxon>Cymbomonas</taxon>
    </lineage>
</organism>
<dbReference type="InterPro" id="IPR008253">
    <property type="entry name" value="Marvel"/>
</dbReference>
<keyword evidence="4 6" id="KW-0472">Membrane</keyword>
<accession>A0AAE0F504</accession>
<gene>
    <name evidence="8" type="ORF">CYMTET_38919</name>
</gene>
<evidence type="ECO:0000313" key="8">
    <source>
        <dbReference type="EMBL" id="KAK3251754.1"/>
    </source>
</evidence>
<feature type="region of interest" description="Disordered" evidence="5">
    <location>
        <begin position="231"/>
        <end position="285"/>
    </location>
</feature>
<proteinExistence type="predicted"/>
<feature type="domain" description="MARVEL" evidence="7">
    <location>
        <begin position="52"/>
        <end position="197"/>
    </location>
</feature>
<dbReference type="PROSITE" id="PS51225">
    <property type="entry name" value="MARVEL"/>
    <property type="match status" value="1"/>
</dbReference>
<feature type="compositionally biased region" description="Low complexity" evidence="5">
    <location>
        <begin position="234"/>
        <end position="252"/>
    </location>
</feature>
<feature type="compositionally biased region" description="Low complexity" evidence="5">
    <location>
        <begin position="263"/>
        <end position="275"/>
    </location>
</feature>
<comment type="caution">
    <text evidence="8">The sequence shown here is derived from an EMBL/GenBank/DDBJ whole genome shotgun (WGS) entry which is preliminary data.</text>
</comment>
<evidence type="ECO:0000256" key="5">
    <source>
        <dbReference type="SAM" id="MobiDB-lite"/>
    </source>
</evidence>
<dbReference type="Proteomes" id="UP001190700">
    <property type="component" value="Unassembled WGS sequence"/>
</dbReference>
<dbReference type="GO" id="GO:0016020">
    <property type="term" value="C:membrane"/>
    <property type="evidence" value="ECO:0007669"/>
    <property type="project" value="UniProtKB-SubCell"/>
</dbReference>
<keyword evidence="2 6" id="KW-0812">Transmembrane</keyword>
<evidence type="ECO:0000259" key="7">
    <source>
        <dbReference type="PROSITE" id="PS51225"/>
    </source>
</evidence>
<keyword evidence="9" id="KW-1185">Reference proteome</keyword>
<reference evidence="8 9" key="1">
    <citation type="journal article" date="2015" name="Genome Biol. Evol.">
        <title>Comparative Genomics of a Bacterivorous Green Alga Reveals Evolutionary Causalities and Consequences of Phago-Mixotrophic Mode of Nutrition.</title>
        <authorList>
            <person name="Burns J.A."/>
            <person name="Paasch A."/>
            <person name="Narechania A."/>
            <person name="Kim E."/>
        </authorList>
    </citation>
    <scope>NUCLEOTIDE SEQUENCE [LARGE SCALE GENOMIC DNA]</scope>
    <source>
        <strain evidence="8 9">PLY_AMNH</strain>
    </source>
</reference>
<evidence type="ECO:0000256" key="4">
    <source>
        <dbReference type="ARBA" id="ARBA00023136"/>
    </source>
</evidence>
<protein>
    <recommendedName>
        <fullName evidence="7">MARVEL domain-containing protein</fullName>
    </recommendedName>
</protein>
<evidence type="ECO:0000256" key="3">
    <source>
        <dbReference type="ARBA" id="ARBA00022989"/>
    </source>
</evidence>
<feature type="transmembrane region" description="Helical" evidence="6">
    <location>
        <begin position="135"/>
        <end position="154"/>
    </location>
</feature>